<evidence type="ECO:0000256" key="6">
    <source>
        <dbReference type="RuleBase" id="RU003915"/>
    </source>
</evidence>
<comment type="catalytic activity">
    <reaction evidence="1 5 6">
        <text>[protein]-peptidylproline (omega=180) = [protein]-peptidylproline (omega=0)</text>
        <dbReference type="Rhea" id="RHEA:16237"/>
        <dbReference type="Rhea" id="RHEA-COMP:10747"/>
        <dbReference type="Rhea" id="RHEA-COMP:10748"/>
        <dbReference type="ChEBI" id="CHEBI:83833"/>
        <dbReference type="ChEBI" id="CHEBI:83834"/>
        <dbReference type="EC" id="5.2.1.8"/>
    </reaction>
</comment>
<proteinExistence type="inferred from homology"/>
<evidence type="ECO:0000256" key="5">
    <source>
        <dbReference type="PROSITE-ProRule" id="PRU00277"/>
    </source>
</evidence>
<dbReference type="Pfam" id="PF01346">
    <property type="entry name" value="FKBP_N"/>
    <property type="match status" value="1"/>
</dbReference>
<evidence type="ECO:0000313" key="9">
    <source>
        <dbReference type="EMBL" id="QQL45004.1"/>
    </source>
</evidence>
<dbReference type="AlphaFoldDB" id="A0A7T7F1P4"/>
<comment type="similarity">
    <text evidence="2 6">Belongs to the FKBP-type PPIase family.</text>
</comment>
<dbReference type="InterPro" id="IPR036944">
    <property type="entry name" value="PPIase_FKBP_N_sf"/>
</dbReference>
<dbReference type="InterPro" id="IPR000774">
    <property type="entry name" value="PPIase_FKBP_N"/>
</dbReference>
<keyword evidence="10" id="KW-1185">Reference proteome</keyword>
<dbReference type="PANTHER" id="PTHR43811:SF19">
    <property type="entry name" value="39 KDA FK506-BINDING NUCLEAR PROTEIN"/>
    <property type="match status" value="1"/>
</dbReference>
<evidence type="ECO:0000256" key="3">
    <source>
        <dbReference type="ARBA" id="ARBA00023110"/>
    </source>
</evidence>
<sequence>MNSSLMNSLKPLGAATMLAAALSLPVFAQDAEPAAPKLTEAEIKSEVGYGFGYQTGIRFATEMGQAGVDVAAIDMEAFQQGIKDGLAKQELSVDRDARLQAAFRAFGEQLVAKQQAEAAANAKQAEEFLAANAKKDGVITTESGLQYQILTKGEGKVYEAPAEGETPEPVRFMVHYKGSFIDGTEFDASPEGRAVPFDLNVVPGFREALLMMPEGSKWKLFLPPSLGYGEQGIPGTIPGNSVLIFELELEKIAKVPAPQMPQMPGQQ</sequence>
<feature type="domain" description="PPIase FKBP-type" evidence="8">
    <location>
        <begin position="169"/>
        <end position="253"/>
    </location>
</feature>
<dbReference type="Gene3D" id="1.10.287.460">
    <property type="entry name" value="Peptidyl-prolyl cis-trans isomerase, FKBP-type, N-terminal domain"/>
    <property type="match status" value="1"/>
</dbReference>
<dbReference type="KEGG" id="soa:G3M56_014255"/>
<organism evidence="9 10">
    <name type="scientific">Sulfuriroseicoccus oceanibius</name>
    <dbReference type="NCBI Taxonomy" id="2707525"/>
    <lineage>
        <taxon>Bacteria</taxon>
        <taxon>Pseudomonadati</taxon>
        <taxon>Verrucomicrobiota</taxon>
        <taxon>Verrucomicrobiia</taxon>
        <taxon>Verrucomicrobiales</taxon>
        <taxon>Verrucomicrobiaceae</taxon>
        <taxon>Sulfuriroseicoccus</taxon>
    </lineage>
</organism>
<evidence type="ECO:0000313" key="10">
    <source>
        <dbReference type="Proteomes" id="UP000475117"/>
    </source>
</evidence>
<dbReference type="Proteomes" id="UP000475117">
    <property type="component" value="Chromosome"/>
</dbReference>
<keyword evidence="4 5" id="KW-0413">Isomerase</keyword>
<dbReference type="Pfam" id="PF00254">
    <property type="entry name" value="FKBP_C"/>
    <property type="match status" value="1"/>
</dbReference>
<reference evidence="9 10" key="1">
    <citation type="submission" date="2020-12" db="EMBL/GenBank/DDBJ databases">
        <title>Sulforoseuscoccus oceanibium gen. nov., sp. nov., a representative of the phylum Verrucomicrobia with special cytoplasmic membrane, and proposal of Sulforoseuscoccusaceae fam. nov.</title>
        <authorList>
            <person name="Xi F."/>
        </authorList>
    </citation>
    <scope>NUCLEOTIDE SEQUENCE [LARGE SCALE GENOMIC DNA]</scope>
    <source>
        <strain evidence="9 10">T37</strain>
    </source>
</reference>
<keyword evidence="3 5" id="KW-0697">Rotamase</keyword>
<feature type="chain" id="PRO_5031109637" description="Peptidyl-prolyl cis-trans isomerase" evidence="7">
    <location>
        <begin position="29"/>
        <end position="267"/>
    </location>
</feature>
<evidence type="ECO:0000256" key="4">
    <source>
        <dbReference type="ARBA" id="ARBA00023235"/>
    </source>
</evidence>
<evidence type="ECO:0000256" key="2">
    <source>
        <dbReference type="ARBA" id="ARBA00006577"/>
    </source>
</evidence>
<dbReference type="RefSeq" id="WP_164365372.1">
    <property type="nucleotide sequence ID" value="NZ_CP066776.1"/>
</dbReference>
<dbReference type="InterPro" id="IPR046357">
    <property type="entry name" value="PPIase_dom_sf"/>
</dbReference>
<dbReference type="GO" id="GO:0003755">
    <property type="term" value="F:peptidyl-prolyl cis-trans isomerase activity"/>
    <property type="evidence" value="ECO:0007669"/>
    <property type="project" value="UniProtKB-UniRule"/>
</dbReference>
<dbReference type="Gene3D" id="3.10.50.40">
    <property type="match status" value="1"/>
</dbReference>
<dbReference type="SUPFAM" id="SSF54534">
    <property type="entry name" value="FKBP-like"/>
    <property type="match status" value="1"/>
</dbReference>
<dbReference type="EMBL" id="CP066776">
    <property type="protein sequence ID" value="QQL45004.1"/>
    <property type="molecule type" value="Genomic_DNA"/>
</dbReference>
<dbReference type="EC" id="5.2.1.8" evidence="6"/>
<dbReference type="InterPro" id="IPR001179">
    <property type="entry name" value="PPIase_FKBP_dom"/>
</dbReference>
<protein>
    <recommendedName>
        <fullName evidence="6">Peptidyl-prolyl cis-trans isomerase</fullName>
        <ecNumber evidence="6">5.2.1.8</ecNumber>
    </recommendedName>
</protein>
<evidence type="ECO:0000256" key="1">
    <source>
        <dbReference type="ARBA" id="ARBA00000971"/>
    </source>
</evidence>
<evidence type="ECO:0000256" key="7">
    <source>
        <dbReference type="SAM" id="SignalP"/>
    </source>
</evidence>
<keyword evidence="7" id="KW-0732">Signal</keyword>
<feature type="signal peptide" evidence="7">
    <location>
        <begin position="1"/>
        <end position="28"/>
    </location>
</feature>
<evidence type="ECO:0000259" key="8">
    <source>
        <dbReference type="PROSITE" id="PS50059"/>
    </source>
</evidence>
<dbReference type="GO" id="GO:0006457">
    <property type="term" value="P:protein folding"/>
    <property type="evidence" value="ECO:0007669"/>
    <property type="project" value="InterPro"/>
</dbReference>
<dbReference type="PANTHER" id="PTHR43811">
    <property type="entry name" value="FKBP-TYPE PEPTIDYL-PROLYL CIS-TRANS ISOMERASE FKPA"/>
    <property type="match status" value="1"/>
</dbReference>
<accession>A0A7T7F1P4</accession>
<name>A0A7T7F1P4_9BACT</name>
<gene>
    <name evidence="9" type="ORF">G3M56_014255</name>
</gene>
<dbReference type="PROSITE" id="PS50059">
    <property type="entry name" value="FKBP_PPIASE"/>
    <property type="match status" value="1"/>
</dbReference>